<evidence type="ECO:0000256" key="6">
    <source>
        <dbReference type="SAM" id="Coils"/>
    </source>
</evidence>
<gene>
    <name evidence="8" type="ORF">CPELLU_LOCUS5678</name>
</gene>
<name>A0A9N9FYB2_9GLOM</name>
<dbReference type="FunFam" id="1.20.1250.20:FF:000013">
    <property type="entry name" value="MFS general substrate transporter"/>
    <property type="match status" value="1"/>
</dbReference>
<dbReference type="PANTHER" id="PTHR43791">
    <property type="entry name" value="PERMEASE-RELATED"/>
    <property type="match status" value="1"/>
</dbReference>
<protein>
    <submittedName>
        <fullName evidence="8">13299_t:CDS:1</fullName>
    </submittedName>
</protein>
<proteinExistence type="predicted"/>
<organism evidence="8 9">
    <name type="scientific">Cetraspora pellucida</name>
    <dbReference type="NCBI Taxonomy" id="1433469"/>
    <lineage>
        <taxon>Eukaryota</taxon>
        <taxon>Fungi</taxon>
        <taxon>Fungi incertae sedis</taxon>
        <taxon>Mucoromycota</taxon>
        <taxon>Glomeromycotina</taxon>
        <taxon>Glomeromycetes</taxon>
        <taxon>Diversisporales</taxon>
        <taxon>Gigasporaceae</taxon>
        <taxon>Cetraspora</taxon>
    </lineage>
</organism>
<evidence type="ECO:0000256" key="7">
    <source>
        <dbReference type="SAM" id="Phobius"/>
    </source>
</evidence>
<evidence type="ECO:0000256" key="5">
    <source>
        <dbReference type="ARBA" id="ARBA00023136"/>
    </source>
</evidence>
<evidence type="ECO:0000313" key="8">
    <source>
        <dbReference type="EMBL" id="CAG8571591.1"/>
    </source>
</evidence>
<dbReference type="Pfam" id="PF07690">
    <property type="entry name" value="MFS_1"/>
    <property type="match status" value="1"/>
</dbReference>
<feature type="transmembrane region" description="Helical" evidence="7">
    <location>
        <begin position="364"/>
        <end position="382"/>
    </location>
</feature>
<evidence type="ECO:0000313" key="9">
    <source>
        <dbReference type="Proteomes" id="UP000789759"/>
    </source>
</evidence>
<dbReference type="AlphaFoldDB" id="A0A9N9FYB2"/>
<keyword evidence="4 7" id="KW-1133">Transmembrane helix</keyword>
<dbReference type="SUPFAM" id="SSF103473">
    <property type="entry name" value="MFS general substrate transporter"/>
    <property type="match status" value="1"/>
</dbReference>
<keyword evidence="6" id="KW-0175">Coiled coil</keyword>
<feature type="coiled-coil region" evidence="6">
    <location>
        <begin position="72"/>
        <end position="99"/>
    </location>
</feature>
<feature type="transmembrane region" description="Helical" evidence="7">
    <location>
        <begin position="332"/>
        <end position="352"/>
    </location>
</feature>
<dbReference type="InterPro" id="IPR011701">
    <property type="entry name" value="MFS"/>
</dbReference>
<keyword evidence="3 7" id="KW-0812">Transmembrane</keyword>
<feature type="transmembrane region" description="Helical" evidence="7">
    <location>
        <begin position="207"/>
        <end position="228"/>
    </location>
</feature>
<keyword evidence="2" id="KW-0813">Transport</keyword>
<keyword evidence="5 7" id="KW-0472">Membrane</keyword>
<comment type="caution">
    <text evidence="8">The sequence shown here is derived from an EMBL/GenBank/DDBJ whole genome shotgun (WGS) entry which is preliminary data.</text>
</comment>
<sequence>MSRHPSSLFDNDDLEIDATFEVINIIKPKNIIEKRIPIQEMSIEEQELLRKIDIRIIPLFSLLYTLSFMDKLNIGNAKLEHLEEDLELTQSQYNMNREENYRISLFVSAGIIAGAFSGLMSFSVATLLNEVNGLSGWQWVFILDGAFTCIVALFSYYLIPDSPETATWLTKEERRLAIERLHDEPSHSHESYNESHQILDAFTDWKIYMAMLLYFCINAPLYSFSFFISSIVNGMGFSTVISQILATPPFILGSSFSILIAISSDRAGIRGPYIICCLLISIIGYVFLIVHNTSTAVKYIGACIIGIGLFPCIPTSITWLINNLAGETKCAIGDAMMIAAGNIGAGISTQFYKYYDAPTYRFGHIVSLSLSIFALILCLIKFQLLSRANNKKFEQGYNEGMDEEEPIKFGDKHPSFIYSL</sequence>
<keyword evidence="9" id="KW-1185">Reference proteome</keyword>
<dbReference type="PANTHER" id="PTHR43791:SF36">
    <property type="entry name" value="TRANSPORTER, PUTATIVE (AFU_ORTHOLOGUE AFUA_6G08340)-RELATED"/>
    <property type="match status" value="1"/>
</dbReference>
<dbReference type="Gene3D" id="1.20.1250.20">
    <property type="entry name" value="MFS general substrate transporter like domains"/>
    <property type="match status" value="1"/>
</dbReference>
<evidence type="ECO:0000256" key="3">
    <source>
        <dbReference type="ARBA" id="ARBA00022692"/>
    </source>
</evidence>
<dbReference type="GO" id="GO:0016020">
    <property type="term" value="C:membrane"/>
    <property type="evidence" value="ECO:0007669"/>
    <property type="project" value="UniProtKB-SubCell"/>
</dbReference>
<dbReference type="Proteomes" id="UP000789759">
    <property type="component" value="Unassembled WGS sequence"/>
</dbReference>
<feature type="transmembrane region" description="Helical" evidence="7">
    <location>
        <begin position="240"/>
        <end position="261"/>
    </location>
</feature>
<feature type="transmembrane region" description="Helical" evidence="7">
    <location>
        <begin position="103"/>
        <end position="125"/>
    </location>
</feature>
<evidence type="ECO:0000256" key="2">
    <source>
        <dbReference type="ARBA" id="ARBA00022448"/>
    </source>
</evidence>
<feature type="transmembrane region" description="Helical" evidence="7">
    <location>
        <begin position="273"/>
        <end position="290"/>
    </location>
</feature>
<evidence type="ECO:0000256" key="4">
    <source>
        <dbReference type="ARBA" id="ARBA00022989"/>
    </source>
</evidence>
<dbReference type="EMBL" id="CAJVQA010003310">
    <property type="protein sequence ID" value="CAG8571591.1"/>
    <property type="molecule type" value="Genomic_DNA"/>
</dbReference>
<accession>A0A9N9FYB2</accession>
<dbReference type="InterPro" id="IPR036259">
    <property type="entry name" value="MFS_trans_sf"/>
</dbReference>
<feature type="transmembrane region" description="Helical" evidence="7">
    <location>
        <begin position="137"/>
        <end position="159"/>
    </location>
</feature>
<evidence type="ECO:0000256" key="1">
    <source>
        <dbReference type="ARBA" id="ARBA00004141"/>
    </source>
</evidence>
<comment type="subcellular location">
    <subcellularLocation>
        <location evidence="1">Membrane</location>
        <topology evidence="1">Multi-pass membrane protein</topology>
    </subcellularLocation>
</comment>
<feature type="transmembrane region" description="Helical" evidence="7">
    <location>
        <begin position="296"/>
        <end position="320"/>
    </location>
</feature>
<reference evidence="8" key="1">
    <citation type="submission" date="2021-06" db="EMBL/GenBank/DDBJ databases">
        <authorList>
            <person name="Kallberg Y."/>
            <person name="Tangrot J."/>
            <person name="Rosling A."/>
        </authorList>
    </citation>
    <scope>NUCLEOTIDE SEQUENCE</scope>
    <source>
        <strain evidence="8">FL966</strain>
    </source>
</reference>
<dbReference type="GO" id="GO:0022857">
    <property type="term" value="F:transmembrane transporter activity"/>
    <property type="evidence" value="ECO:0007669"/>
    <property type="project" value="InterPro"/>
</dbReference>
<dbReference type="OrthoDB" id="2985014at2759"/>